<evidence type="ECO:0000313" key="4">
    <source>
        <dbReference type="Proteomes" id="UP000023152"/>
    </source>
</evidence>
<proteinExistence type="predicted"/>
<evidence type="ECO:0008006" key="5">
    <source>
        <dbReference type="Google" id="ProtNLM"/>
    </source>
</evidence>
<feature type="chain" id="PRO_5013357037" description="Fungal lipase-like domain-containing protein" evidence="2">
    <location>
        <begin position="16"/>
        <end position="204"/>
    </location>
</feature>
<gene>
    <name evidence="3" type="ORF">RFI_27289</name>
</gene>
<feature type="region of interest" description="Disordered" evidence="1">
    <location>
        <begin position="62"/>
        <end position="84"/>
    </location>
</feature>
<dbReference type="AlphaFoldDB" id="X6M7X9"/>
<organism evidence="3 4">
    <name type="scientific">Reticulomyxa filosa</name>
    <dbReference type="NCBI Taxonomy" id="46433"/>
    <lineage>
        <taxon>Eukaryota</taxon>
        <taxon>Sar</taxon>
        <taxon>Rhizaria</taxon>
        <taxon>Retaria</taxon>
        <taxon>Foraminifera</taxon>
        <taxon>Monothalamids</taxon>
        <taxon>Reticulomyxidae</taxon>
        <taxon>Reticulomyxa</taxon>
    </lineage>
</organism>
<evidence type="ECO:0000313" key="3">
    <source>
        <dbReference type="EMBL" id="ETO10088.1"/>
    </source>
</evidence>
<protein>
    <recommendedName>
        <fullName evidence="5">Fungal lipase-like domain-containing protein</fullName>
    </recommendedName>
</protein>
<dbReference type="EMBL" id="ASPP01023672">
    <property type="protein sequence ID" value="ETO10088.1"/>
    <property type="molecule type" value="Genomic_DNA"/>
</dbReference>
<evidence type="ECO:0000256" key="1">
    <source>
        <dbReference type="SAM" id="MobiDB-lite"/>
    </source>
</evidence>
<accession>X6M7X9</accession>
<dbReference type="OrthoDB" id="188124at2759"/>
<name>X6M7X9_RETFI</name>
<sequence length="204" mass="22630">MFLWFFLISFIGGWGSDIVLPPTGGSGETYGFIMLQGAEINNTEYEPLMIVESHHLNTTHGKKKKENTFWNSKKKKQHQMNKGPPKYISKSIIRGIARSIAGQCLPSTSPVFIGGHSLGGASLQAWIYANQYDYMEKTGIKTIAGQVLMGAFIQRQFRNQTTQLVSNYSIPTLTIGGSLDGLCRVSRIIEQVYVQLGIYACTRG</sequence>
<dbReference type="InterPro" id="IPR029058">
    <property type="entry name" value="AB_hydrolase_fold"/>
</dbReference>
<dbReference type="Proteomes" id="UP000023152">
    <property type="component" value="Unassembled WGS sequence"/>
</dbReference>
<reference evidence="3 4" key="1">
    <citation type="journal article" date="2013" name="Curr. Biol.">
        <title>The Genome of the Foraminiferan Reticulomyxa filosa.</title>
        <authorList>
            <person name="Glockner G."/>
            <person name="Hulsmann N."/>
            <person name="Schleicher M."/>
            <person name="Noegel A.A."/>
            <person name="Eichinger L."/>
            <person name="Gallinger C."/>
            <person name="Pawlowski J."/>
            <person name="Sierra R."/>
            <person name="Euteneuer U."/>
            <person name="Pillet L."/>
            <person name="Moustafa A."/>
            <person name="Platzer M."/>
            <person name="Groth M."/>
            <person name="Szafranski K."/>
            <person name="Schliwa M."/>
        </authorList>
    </citation>
    <scope>NUCLEOTIDE SEQUENCE [LARGE SCALE GENOMIC DNA]</scope>
</reference>
<keyword evidence="4" id="KW-1185">Reference proteome</keyword>
<keyword evidence="2" id="KW-0732">Signal</keyword>
<feature type="signal peptide" evidence="2">
    <location>
        <begin position="1"/>
        <end position="15"/>
    </location>
</feature>
<dbReference type="SUPFAM" id="SSF53474">
    <property type="entry name" value="alpha/beta-Hydrolases"/>
    <property type="match status" value="1"/>
</dbReference>
<comment type="caution">
    <text evidence="3">The sequence shown here is derived from an EMBL/GenBank/DDBJ whole genome shotgun (WGS) entry which is preliminary data.</text>
</comment>
<evidence type="ECO:0000256" key="2">
    <source>
        <dbReference type="SAM" id="SignalP"/>
    </source>
</evidence>